<feature type="domain" description="SusD-like N-terminal" evidence="8">
    <location>
        <begin position="116"/>
        <end position="234"/>
    </location>
</feature>
<keyword evidence="3" id="KW-0732">Signal</keyword>
<evidence type="ECO:0000256" key="1">
    <source>
        <dbReference type="ARBA" id="ARBA00004442"/>
    </source>
</evidence>
<dbReference type="RefSeq" id="WP_105715130.1">
    <property type="nucleotide sequence ID" value="NZ_PVBQ01000001.1"/>
</dbReference>
<comment type="similarity">
    <text evidence="2">Belongs to the SusD family.</text>
</comment>
<evidence type="ECO:0000256" key="6">
    <source>
        <dbReference type="SAM" id="MobiDB-lite"/>
    </source>
</evidence>
<gene>
    <name evidence="9" type="ORF">C5745_01295</name>
</gene>
<evidence type="ECO:0000313" key="9">
    <source>
        <dbReference type="EMBL" id="PRD49288.1"/>
    </source>
</evidence>
<evidence type="ECO:0000256" key="2">
    <source>
        <dbReference type="ARBA" id="ARBA00006275"/>
    </source>
</evidence>
<dbReference type="Gene3D" id="1.25.40.390">
    <property type="match status" value="1"/>
</dbReference>
<keyword evidence="10" id="KW-1185">Reference proteome</keyword>
<proteinExistence type="inferred from homology"/>
<feature type="domain" description="RagB/SusD" evidence="7">
    <location>
        <begin position="310"/>
        <end position="525"/>
    </location>
</feature>
<reference evidence="9 10" key="1">
    <citation type="submission" date="2018-02" db="EMBL/GenBank/DDBJ databases">
        <title>The draft genome of Sphingobacterium sp. 5JN-11.</title>
        <authorList>
            <person name="Liu L."/>
            <person name="Li L."/>
            <person name="Liang L."/>
            <person name="Zhang X."/>
            <person name="Wang T."/>
        </authorList>
    </citation>
    <scope>NUCLEOTIDE SEQUENCE [LARGE SCALE GENOMIC DNA]</scope>
    <source>
        <strain evidence="9 10">5JN-11</strain>
    </source>
</reference>
<protein>
    <submittedName>
        <fullName evidence="9">RagB/SusD family nutrient uptake outer membrane protein</fullName>
    </submittedName>
</protein>
<keyword evidence="4" id="KW-0472">Membrane</keyword>
<evidence type="ECO:0000256" key="5">
    <source>
        <dbReference type="ARBA" id="ARBA00023237"/>
    </source>
</evidence>
<sequence length="641" mass="72541">MKKNIYTRIKTGVLVAISSAVLLSCNNDDFFILPDRGGMDAEIWSVEGAVDFHLNGTYQVCIPMFPWEWGRETQERYDIHMVSDEHVFAFGGGWGAQAMGITGNPLTNHDVRYVGNQYRSTYGLNRYYDIARCNNAIRWIPEGDLDAETQAKFLGQYHALRAMVYLELVKVYGGVTLVLEPQDPDNITARGRASARTCFEVIIDDLTKAMEYLEGITWTGNDWGRITYEAAAALKGKALLYWASPQFNPLDDPRHPHDASRWQDALIANRAAYDIALAKGHALVSDYADIFRIQGASNPETLISRPYSTDVERRGHNGERKWRPSSEDGSPHLAYRASTKLLDAYPMKDGNQLDEDGEYTYDPILFWKDRDPRFEATFAYNGSTWALSGNANRRQWTYEGASNDGRSEGANWGVYCKRFASPTLARTAVGYNNDTGGGNPVDWIEMRFAEVMLNLADCANETGDMGTAKEMVRQIRQRAGIEQGSNDYGLGHIASIEEMRALLLNERMIEFPFENKRNADLRRTRNWHKLSGEILSTVMIVVEHDETASNASSLRNEKIAELEAIDPETGRPFRDGIDMNDPGEYSQHFKARRIVQAANFRPIDIPAYHNFYTFHNDYVWRGVDIQPTIGWEGGTFDPLDD</sequence>
<dbReference type="PROSITE" id="PS51257">
    <property type="entry name" value="PROKAR_LIPOPROTEIN"/>
    <property type="match status" value="1"/>
</dbReference>
<feature type="compositionally biased region" description="Basic and acidic residues" evidence="6">
    <location>
        <begin position="311"/>
        <end position="330"/>
    </location>
</feature>
<dbReference type="EMBL" id="PVBQ01000001">
    <property type="protein sequence ID" value="PRD49288.1"/>
    <property type="molecule type" value="Genomic_DNA"/>
</dbReference>
<dbReference type="InterPro" id="IPR033985">
    <property type="entry name" value="SusD-like_N"/>
</dbReference>
<evidence type="ECO:0000313" key="10">
    <source>
        <dbReference type="Proteomes" id="UP000239711"/>
    </source>
</evidence>
<accession>A0A2S9J926</accession>
<dbReference type="InterPro" id="IPR011990">
    <property type="entry name" value="TPR-like_helical_dom_sf"/>
</dbReference>
<feature type="region of interest" description="Disordered" evidence="6">
    <location>
        <begin position="311"/>
        <end position="331"/>
    </location>
</feature>
<dbReference type="Proteomes" id="UP000239711">
    <property type="component" value="Unassembled WGS sequence"/>
</dbReference>
<evidence type="ECO:0000256" key="3">
    <source>
        <dbReference type="ARBA" id="ARBA00022729"/>
    </source>
</evidence>
<dbReference type="InterPro" id="IPR012944">
    <property type="entry name" value="SusD_RagB_dom"/>
</dbReference>
<name>A0A2S9J926_9SPHI</name>
<evidence type="ECO:0000259" key="8">
    <source>
        <dbReference type="Pfam" id="PF14322"/>
    </source>
</evidence>
<evidence type="ECO:0000256" key="4">
    <source>
        <dbReference type="ARBA" id="ARBA00023136"/>
    </source>
</evidence>
<evidence type="ECO:0000259" key="7">
    <source>
        <dbReference type="Pfam" id="PF07980"/>
    </source>
</evidence>
<dbReference type="OrthoDB" id="5694214at2"/>
<comment type="caution">
    <text evidence="9">The sequence shown here is derived from an EMBL/GenBank/DDBJ whole genome shotgun (WGS) entry which is preliminary data.</text>
</comment>
<dbReference type="AlphaFoldDB" id="A0A2S9J926"/>
<dbReference type="GO" id="GO:0009279">
    <property type="term" value="C:cell outer membrane"/>
    <property type="evidence" value="ECO:0007669"/>
    <property type="project" value="UniProtKB-SubCell"/>
</dbReference>
<dbReference type="SUPFAM" id="SSF48452">
    <property type="entry name" value="TPR-like"/>
    <property type="match status" value="1"/>
</dbReference>
<organism evidence="9 10">
    <name type="scientific">Sphingobacterium haloxyli</name>
    <dbReference type="NCBI Taxonomy" id="2100533"/>
    <lineage>
        <taxon>Bacteria</taxon>
        <taxon>Pseudomonadati</taxon>
        <taxon>Bacteroidota</taxon>
        <taxon>Sphingobacteriia</taxon>
        <taxon>Sphingobacteriales</taxon>
        <taxon>Sphingobacteriaceae</taxon>
        <taxon>Sphingobacterium</taxon>
    </lineage>
</organism>
<comment type="subcellular location">
    <subcellularLocation>
        <location evidence="1">Cell outer membrane</location>
    </subcellularLocation>
</comment>
<dbReference type="Pfam" id="PF07980">
    <property type="entry name" value="SusD_RagB"/>
    <property type="match status" value="1"/>
</dbReference>
<dbReference type="Pfam" id="PF14322">
    <property type="entry name" value="SusD-like_3"/>
    <property type="match status" value="1"/>
</dbReference>
<keyword evidence="5" id="KW-0998">Cell outer membrane</keyword>